<name>A0ABT5KHW8_9BURK</name>
<comment type="caution">
    <text evidence="5">The sequence shown here is derived from an EMBL/GenBank/DDBJ whole genome shotgun (WGS) entry which is preliminary data.</text>
</comment>
<dbReference type="InterPro" id="IPR001610">
    <property type="entry name" value="PAC"/>
</dbReference>
<dbReference type="SMART" id="SM00331">
    <property type="entry name" value="PP2C_SIG"/>
    <property type="match status" value="1"/>
</dbReference>
<feature type="domain" description="PAC" evidence="4">
    <location>
        <begin position="306"/>
        <end position="357"/>
    </location>
</feature>
<dbReference type="InterPro" id="IPR013767">
    <property type="entry name" value="PAS_fold"/>
</dbReference>
<dbReference type="SUPFAM" id="SSF81606">
    <property type="entry name" value="PP2C-like"/>
    <property type="match status" value="1"/>
</dbReference>
<evidence type="ECO:0000259" key="4">
    <source>
        <dbReference type="PROSITE" id="PS50113"/>
    </source>
</evidence>
<organism evidence="5 6">
    <name type="scientific">Roseateles albus</name>
    <dbReference type="NCBI Taxonomy" id="2987525"/>
    <lineage>
        <taxon>Bacteria</taxon>
        <taxon>Pseudomonadati</taxon>
        <taxon>Pseudomonadota</taxon>
        <taxon>Betaproteobacteria</taxon>
        <taxon>Burkholderiales</taxon>
        <taxon>Sphaerotilaceae</taxon>
        <taxon>Roseateles</taxon>
    </lineage>
</organism>
<keyword evidence="1" id="KW-0378">Hydrolase</keyword>
<dbReference type="Gene3D" id="3.30.450.20">
    <property type="entry name" value="PAS domain"/>
    <property type="match status" value="2"/>
</dbReference>
<protein>
    <submittedName>
        <fullName evidence="5">SpoIIE family protein phosphatase</fullName>
    </submittedName>
</protein>
<proteinExistence type="predicted"/>
<evidence type="ECO:0000259" key="3">
    <source>
        <dbReference type="PROSITE" id="PS50112"/>
    </source>
</evidence>
<accession>A0ABT5KHW8</accession>
<dbReference type="CDD" id="cd00130">
    <property type="entry name" value="PAS"/>
    <property type="match status" value="2"/>
</dbReference>
<dbReference type="Pfam" id="PF13581">
    <property type="entry name" value="HATPase_c_2"/>
    <property type="match status" value="1"/>
</dbReference>
<dbReference type="InterPro" id="IPR001932">
    <property type="entry name" value="PPM-type_phosphatase-like_dom"/>
</dbReference>
<evidence type="ECO:0000256" key="1">
    <source>
        <dbReference type="ARBA" id="ARBA00022801"/>
    </source>
</evidence>
<feature type="domain" description="PAS" evidence="3">
    <location>
        <begin position="110"/>
        <end position="174"/>
    </location>
</feature>
<evidence type="ECO:0000313" key="5">
    <source>
        <dbReference type="EMBL" id="MDC8772982.1"/>
    </source>
</evidence>
<dbReference type="PANTHER" id="PTHR43156">
    <property type="entry name" value="STAGE II SPORULATION PROTEIN E-RELATED"/>
    <property type="match status" value="1"/>
</dbReference>
<keyword evidence="2" id="KW-0472">Membrane</keyword>
<dbReference type="InterPro" id="IPR036457">
    <property type="entry name" value="PPM-type-like_dom_sf"/>
</dbReference>
<evidence type="ECO:0000256" key="2">
    <source>
        <dbReference type="SAM" id="Phobius"/>
    </source>
</evidence>
<feature type="transmembrane region" description="Helical" evidence="2">
    <location>
        <begin position="21"/>
        <end position="40"/>
    </location>
</feature>
<gene>
    <name evidence="5" type="ORF">PRZ03_15455</name>
</gene>
<feature type="domain" description="PAC" evidence="4">
    <location>
        <begin position="181"/>
        <end position="231"/>
    </location>
</feature>
<dbReference type="InterPro" id="IPR036890">
    <property type="entry name" value="HATPase_C_sf"/>
</dbReference>
<dbReference type="RefSeq" id="WP_273601157.1">
    <property type="nucleotide sequence ID" value="NZ_JAQQXT010000009.1"/>
</dbReference>
<dbReference type="CDD" id="cd16936">
    <property type="entry name" value="HATPase_RsbW-like"/>
    <property type="match status" value="1"/>
</dbReference>
<dbReference type="InterPro" id="IPR003594">
    <property type="entry name" value="HATPase_dom"/>
</dbReference>
<dbReference type="Gene3D" id="3.30.565.10">
    <property type="entry name" value="Histidine kinase-like ATPase, C-terminal domain"/>
    <property type="match status" value="1"/>
</dbReference>
<dbReference type="SMART" id="SM00091">
    <property type="entry name" value="PAS"/>
    <property type="match status" value="1"/>
</dbReference>
<sequence length="749" mass="81730">MENRSAQTKKPSLPRLRQLLLLAWLITGLVGALTAAFMAYEIYALSVQQSVQEVQRIGPQLLAFMSMTCLALAAGTIALRRALLSKEKMRGELLRAETATRTSAGRKLALMQSSLDGIVSIDANGLLLDFNAAAERMFGYAESEVLGRPMHDFLIPAQHRAAHQAGLHRYRLSGVSTLLNRRIEVEALCADGRHIPVELTIVPVKTEAGEIFTATLRDISERIKSEQALRASRDLLDKTGRIGGVGGWEFDVQSHDLRWTEETLRIHDLEPGQQPTLQEAIEFFAPEAQAQLRQAMQLSIARGEGFDLELPLITAKGRKLWVRAVSRADMQDGRPVRLSGAIQDITARRRVEAELAAARQRELQVGARIQQTLLMTPTPAQLQGLQISSFSQASQGIDGDFVEVIQMGEHCVDLIAGDVMGKGLAAAMMGAGAKLQFSRSIAELLTHARTPGDLPRPAAVVAAVHRAMTPALQSLDAFVTLCYLRIDTERQTVTWVGCGHEETLLVGRDGGSHALPNQHPPLGVLDAADYVQDERPLGPGDVLFMYSDGVTDAMRADGERVGHQRMHAALLRQVALHQTPAAVLNTLRRDLLGPSVQMQDDVTMVVVKNQPQSGALACARIELPLALASLRPLREFVLAQALSSGIEEVAAGLLEVACVEAFTNVVRHARGLLPEARAEIMVSQESGELLLDLVYLGDCFEPPEELPETDFGEFPEGGFGLSIIRGASDRVEYLHVDGVNTLRLHKRLH</sequence>
<evidence type="ECO:0000313" key="6">
    <source>
        <dbReference type="Proteomes" id="UP001221189"/>
    </source>
</evidence>
<dbReference type="InterPro" id="IPR000014">
    <property type="entry name" value="PAS"/>
</dbReference>
<dbReference type="PROSITE" id="PS50112">
    <property type="entry name" value="PAS"/>
    <property type="match status" value="1"/>
</dbReference>
<dbReference type="NCBIfam" id="TIGR00229">
    <property type="entry name" value="sensory_box"/>
    <property type="match status" value="1"/>
</dbReference>
<dbReference type="Proteomes" id="UP001221189">
    <property type="component" value="Unassembled WGS sequence"/>
</dbReference>
<dbReference type="PROSITE" id="PS50113">
    <property type="entry name" value="PAC"/>
    <property type="match status" value="2"/>
</dbReference>
<dbReference type="InterPro" id="IPR013655">
    <property type="entry name" value="PAS_fold_3"/>
</dbReference>
<dbReference type="Pfam" id="PF07228">
    <property type="entry name" value="SpoIIE"/>
    <property type="match status" value="1"/>
</dbReference>
<dbReference type="Gene3D" id="3.60.40.10">
    <property type="entry name" value="PPM-type phosphatase domain"/>
    <property type="match status" value="1"/>
</dbReference>
<keyword evidence="2" id="KW-1133">Transmembrane helix</keyword>
<dbReference type="Pfam" id="PF00989">
    <property type="entry name" value="PAS"/>
    <property type="match status" value="1"/>
</dbReference>
<dbReference type="SMART" id="SM00086">
    <property type="entry name" value="PAC"/>
    <property type="match status" value="2"/>
</dbReference>
<reference evidence="5 6" key="1">
    <citation type="submission" date="2022-10" db="EMBL/GenBank/DDBJ databases">
        <title>Paucibacter sp. hw1 Genome sequencing.</title>
        <authorList>
            <person name="Park S."/>
        </authorList>
    </citation>
    <scope>NUCLEOTIDE SEQUENCE [LARGE SCALE GENOMIC DNA]</scope>
    <source>
        <strain evidence="6">hw1</strain>
    </source>
</reference>
<dbReference type="EMBL" id="JAQQXT010000009">
    <property type="protein sequence ID" value="MDC8772982.1"/>
    <property type="molecule type" value="Genomic_DNA"/>
</dbReference>
<dbReference type="PANTHER" id="PTHR43156:SF2">
    <property type="entry name" value="STAGE II SPORULATION PROTEIN E"/>
    <property type="match status" value="1"/>
</dbReference>
<keyword evidence="6" id="KW-1185">Reference proteome</keyword>
<dbReference type="Pfam" id="PF08447">
    <property type="entry name" value="PAS_3"/>
    <property type="match status" value="1"/>
</dbReference>
<feature type="transmembrane region" description="Helical" evidence="2">
    <location>
        <begin position="60"/>
        <end position="79"/>
    </location>
</feature>
<dbReference type="InterPro" id="IPR000700">
    <property type="entry name" value="PAS-assoc_C"/>
</dbReference>
<dbReference type="SUPFAM" id="SSF55785">
    <property type="entry name" value="PYP-like sensor domain (PAS domain)"/>
    <property type="match status" value="2"/>
</dbReference>
<keyword evidence="2" id="KW-0812">Transmembrane</keyword>
<dbReference type="InterPro" id="IPR052016">
    <property type="entry name" value="Bact_Sigma-Reg"/>
</dbReference>
<dbReference type="InterPro" id="IPR035965">
    <property type="entry name" value="PAS-like_dom_sf"/>
</dbReference>